<dbReference type="GO" id="GO:0016491">
    <property type="term" value="F:oxidoreductase activity"/>
    <property type="evidence" value="ECO:0007669"/>
    <property type="project" value="UniProtKB-ARBA"/>
</dbReference>
<comment type="caution">
    <text evidence="9">The sequence shown here is derived from an EMBL/GenBank/DDBJ whole genome shotgun (WGS) entry which is preliminary data.</text>
</comment>
<keyword evidence="4" id="KW-0249">Electron transport</keyword>
<dbReference type="SUPFAM" id="SSF46548">
    <property type="entry name" value="alpha-helical ferredoxin"/>
    <property type="match status" value="1"/>
</dbReference>
<proteinExistence type="predicted"/>
<dbReference type="InterPro" id="IPR009051">
    <property type="entry name" value="Helical_ferredxn"/>
</dbReference>
<dbReference type="PROSITE" id="PS51379">
    <property type="entry name" value="4FE4S_FER_2"/>
    <property type="match status" value="1"/>
</dbReference>
<evidence type="ECO:0000313" key="9">
    <source>
        <dbReference type="EMBL" id="MBI5251869.1"/>
    </source>
</evidence>
<dbReference type="Pfam" id="PF13183">
    <property type="entry name" value="Fer4_8"/>
    <property type="match status" value="1"/>
</dbReference>
<feature type="region of interest" description="Disordered" evidence="7">
    <location>
        <begin position="17"/>
        <end position="40"/>
    </location>
</feature>
<gene>
    <name evidence="9" type="ORF">HY912_20450</name>
</gene>
<dbReference type="AlphaFoldDB" id="A0A9D6V5G5"/>
<feature type="compositionally biased region" description="Basic and acidic residues" evidence="7">
    <location>
        <begin position="28"/>
        <end position="40"/>
    </location>
</feature>
<evidence type="ECO:0000256" key="2">
    <source>
        <dbReference type="ARBA" id="ARBA00022485"/>
    </source>
</evidence>
<dbReference type="Pfam" id="PF02754">
    <property type="entry name" value="CCG"/>
    <property type="match status" value="1"/>
</dbReference>
<keyword evidence="2" id="KW-0004">4Fe-4S</keyword>
<dbReference type="PANTHER" id="PTHR43551">
    <property type="entry name" value="FUMARATE REDUCTASE IRON-SULFUR SUBUNIT"/>
    <property type="match status" value="1"/>
</dbReference>
<name>A0A9D6V5G5_9BACT</name>
<protein>
    <submittedName>
        <fullName evidence="9">(Fe-S)-binding protein</fullName>
    </submittedName>
</protein>
<feature type="domain" description="4Fe-4S ferredoxin-type" evidence="8">
    <location>
        <begin position="75"/>
        <end position="104"/>
    </location>
</feature>
<evidence type="ECO:0000256" key="3">
    <source>
        <dbReference type="ARBA" id="ARBA00022723"/>
    </source>
</evidence>
<dbReference type="InterPro" id="IPR004017">
    <property type="entry name" value="Cys_rich_dom"/>
</dbReference>
<reference evidence="9" key="1">
    <citation type="submission" date="2020-07" db="EMBL/GenBank/DDBJ databases">
        <title>Huge and variable diversity of episymbiotic CPR bacteria and DPANN archaea in groundwater ecosystems.</title>
        <authorList>
            <person name="He C.Y."/>
            <person name="Keren R."/>
            <person name="Whittaker M."/>
            <person name="Farag I.F."/>
            <person name="Doudna J."/>
            <person name="Cate J.H.D."/>
            <person name="Banfield J.F."/>
        </authorList>
    </citation>
    <scope>NUCLEOTIDE SEQUENCE</scope>
    <source>
        <strain evidence="9">NC_groundwater_1664_Pr3_B-0.1um_52_9</strain>
    </source>
</reference>
<dbReference type="InterPro" id="IPR017900">
    <property type="entry name" value="4Fe4S_Fe_S_CS"/>
</dbReference>
<dbReference type="GO" id="GO:0051539">
    <property type="term" value="F:4 iron, 4 sulfur cluster binding"/>
    <property type="evidence" value="ECO:0007669"/>
    <property type="project" value="UniProtKB-KW"/>
</dbReference>
<evidence type="ECO:0000256" key="5">
    <source>
        <dbReference type="ARBA" id="ARBA00023004"/>
    </source>
</evidence>
<evidence type="ECO:0000313" key="10">
    <source>
        <dbReference type="Proteomes" id="UP000807825"/>
    </source>
</evidence>
<evidence type="ECO:0000259" key="8">
    <source>
        <dbReference type="PROSITE" id="PS51379"/>
    </source>
</evidence>
<evidence type="ECO:0000256" key="7">
    <source>
        <dbReference type="SAM" id="MobiDB-lite"/>
    </source>
</evidence>
<keyword evidence="3" id="KW-0479">Metal-binding</keyword>
<evidence type="ECO:0000256" key="4">
    <source>
        <dbReference type="ARBA" id="ARBA00022982"/>
    </source>
</evidence>
<dbReference type="Gene3D" id="1.10.1060.10">
    <property type="entry name" value="Alpha-helical ferredoxin"/>
    <property type="match status" value="1"/>
</dbReference>
<dbReference type="PROSITE" id="PS00198">
    <property type="entry name" value="4FE4S_FER_1"/>
    <property type="match status" value="1"/>
</dbReference>
<organism evidence="9 10">
    <name type="scientific">Desulfomonile tiedjei</name>
    <dbReference type="NCBI Taxonomy" id="2358"/>
    <lineage>
        <taxon>Bacteria</taxon>
        <taxon>Pseudomonadati</taxon>
        <taxon>Thermodesulfobacteriota</taxon>
        <taxon>Desulfomonilia</taxon>
        <taxon>Desulfomonilales</taxon>
        <taxon>Desulfomonilaceae</taxon>
        <taxon>Desulfomonile</taxon>
    </lineage>
</organism>
<evidence type="ECO:0000256" key="1">
    <source>
        <dbReference type="ARBA" id="ARBA00022448"/>
    </source>
</evidence>
<sequence>MFGQIFGGRGVLNSLASEEATKTGKSRTRSEGGHGEDLLVPRRRKAVRTAGNGAPEFTSEMLKDMEKLFGVRMNRVVQASLATCVRCGLCSDACHYSLAMPDDETMAPMYKAETFRQWYRSRYDWVGKLLPSFVGAQRLTKELAAEMYDKLWSACTMCRRCTFNCPFGLDYGMLVRTARGIMAEVGAVPENLQNVVDVHINTGNAVGMPRKEFLGTIHEVERRLKSQNGCENFSIPIDKRRSKYLLTLNPPETDGYPSTIEAAAKVFNAAGADFTISSRCWDLTNYGLFSGVDADTQLLAKRLVYETVRLDCEYLVAFECGHGYRVVRWEMPNWFGELPFKITSAVELLSEFIQRGRLTVDKSVYDGMRFTYHDSCNNARSGGIIEEPRIVIASAAHDFVEMKHNKLNSFCCSGGGGALAMPEYSDRRLTGARIKAQEIADTQADVVLHSCRNCADQLKTIVEHYSLDVRVMSLSELLAAALVL</sequence>
<dbReference type="InterPro" id="IPR017896">
    <property type="entry name" value="4Fe4S_Fe-S-bd"/>
</dbReference>
<evidence type="ECO:0000256" key="6">
    <source>
        <dbReference type="ARBA" id="ARBA00023014"/>
    </source>
</evidence>
<dbReference type="Proteomes" id="UP000807825">
    <property type="component" value="Unassembled WGS sequence"/>
</dbReference>
<keyword evidence="5" id="KW-0408">Iron</keyword>
<accession>A0A9D6V5G5</accession>
<keyword evidence="1" id="KW-0813">Transport</keyword>
<dbReference type="EMBL" id="JACRDE010000534">
    <property type="protein sequence ID" value="MBI5251869.1"/>
    <property type="molecule type" value="Genomic_DNA"/>
</dbReference>
<dbReference type="PANTHER" id="PTHR43551:SF1">
    <property type="entry name" value="HETERODISULFIDE REDUCTASE"/>
    <property type="match status" value="1"/>
</dbReference>
<dbReference type="GO" id="GO:0046872">
    <property type="term" value="F:metal ion binding"/>
    <property type="evidence" value="ECO:0007669"/>
    <property type="project" value="UniProtKB-KW"/>
</dbReference>
<keyword evidence="6" id="KW-0411">Iron-sulfur</keyword>